<name>A0A1I9SA00_9CAUD</name>
<evidence type="ECO:0000313" key="1">
    <source>
        <dbReference type="EMBL" id="AOZ63606.1"/>
    </source>
</evidence>
<protein>
    <submittedName>
        <fullName evidence="1">Uncharacterized protein</fullName>
    </submittedName>
</protein>
<dbReference type="Proteomes" id="UP000224902">
    <property type="component" value="Segment"/>
</dbReference>
<gene>
    <name evidence="1" type="ORF">SEA_WEASELS2_16</name>
</gene>
<organism evidence="1 2">
    <name type="scientific">Rhodococcus phage Weasels2</name>
    <dbReference type="NCBI Taxonomy" id="1897437"/>
    <lineage>
        <taxon>Viruses</taxon>
        <taxon>Duplodnaviria</taxon>
        <taxon>Heunggongvirae</taxon>
        <taxon>Uroviricota</taxon>
        <taxon>Caudoviricetes</taxon>
        <taxon>Weaselvirus</taxon>
        <taxon>Weaselvirus weasel</taxon>
    </lineage>
</organism>
<reference evidence="2" key="1">
    <citation type="submission" date="2016-08" db="EMBL/GenBank/DDBJ databases">
        <authorList>
            <person name="Seilhamer J.J."/>
        </authorList>
    </citation>
    <scope>NUCLEOTIDE SEQUENCE [LARGE SCALE GENOMIC DNA]</scope>
</reference>
<evidence type="ECO:0000313" key="2">
    <source>
        <dbReference type="Proteomes" id="UP000224902"/>
    </source>
</evidence>
<dbReference type="EMBL" id="KX774321">
    <property type="protein sequence ID" value="AOZ63606.1"/>
    <property type="molecule type" value="Genomic_DNA"/>
</dbReference>
<proteinExistence type="predicted"/>
<accession>A0A1I9SA00</accession>
<sequence length="62" mass="7108">MKDTFEIEPRLTLEFFGNEIDHLHALLLRAKHDEEVNGIYTHLVLLDDLLQVTEKAAGYASL</sequence>
<keyword evidence="2" id="KW-1185">Reference proteome</keyword>